<feature type="domain" description="DUF2428" evidence="3">
    <location>
        <begin position="684"/>
        <end position="920"/>
    </location>
</feature>
<dbReference type="PANTHER" id="PTHR14387">
    <property type="entry name" value="THADA/DEATH RECEPTOR INTERACTING PROTEIN"/>
    <property type="match status" value="1"/>
</dbReference>
<dbReference type="InterPro" id="IPR019442">
    <property type="entry name" value="THADA/TRM732_DUF2428"/>
</dbReference>
<dbReference type="GO" id="GO:0030488">
    <property type="term" value="P:tRNA methylation"/>
    <property type="evidence" value="ECO:0007669"/>
    <property type="project" value="TreeGrafter"/>
</dbReference>
<evidence type="ECO:0000313" key="6">
    <source>
        <dbReference type="EMBL" id="PYH32657.1"/>
    </source>
</evidence>
<dbReference type="Gene3D" id="1.25.10.10">
    <property type="entry name" value="Leucine-rich Repeat Variant"/>
    <property type="match status" value="1"/>
</dbReference>
<dbReference type="Pfam" id="PF10350">
    <property type="entry name" value="DUF2428"/>
    <property type="match status" value="1"/>
</dbReference>
<evidence type="ECO:0000259" key="4">
    <source>
        <dbReference type="Pfam" id="PF25150"/>
    </source>
</evidence>
<evidence type="ECO:0000256" key="1">
    <source>
        <dbReference type="ARBA" id="ARBA00010409"/>
    </source>
</evidence>
<dbReference type="InterPro" id="IPR016024">
    <property type="entry name" value="ARM-type_fold"/>
</dbReference>
<dbReference type="InterPro" id="IPR051954">
    <property type="entry name" value="tRNA_methyltransferase_THADA"/>
</dbReference>
<dbReference type="SUPFAM" id="SSF48371">
    <property type="entry name" value="ARM repeat"/>
    <property type="match status" value="1"/>
</dbReference>
<dbReference type="Proteomes" id="UP000247647">
    <property type="component" value="Unassembled WGS sequence"/>
</dbReference>
<evidence type="ECO:0000259" key="5">
    <source>
        <dbReference type="Pfam" id="PF25151"/>
    </source>
</evidence>
<evidence type="ECO:0000313" key="7">
    <source>
        <dbReference type="Proteomes" id="UP000247647"/>
    </source>
</evidence>
<dbReference type="Pfam" id="PF26523">
    <property type="entry name" value="Trm732_C"/>
    <property type="match status" value="1"/>
</dbReference>
<dbReference type="InterPro" id="IPR056842">
    <property type="entry name" value="THADA-like_TPR_C"/>
</dbReference>
<comment type="similarity">
    <text evidence="1">Belongs to the THADA family.</text>
</comment>
<evidence type="ECO:0000259" key="3">
    <source>
        <dbReference type="Pfam" id="PF10350"/>
    </source>
</evidence>
<name>A0A318YG56_ASPNB</name>
<evidence type="ECO:0000256" key="2">
    <source>
        <dbReference type="ARBA" id="ARBA00022694"/>
    </source>
</evidence>
<dbReference type="RefSeq" id="XP_025478135.1">
    <property type="nucleotide sequence ID" value="XM_025619586.1"/>
</dbReference>
<gene>
    <name evidence="6" type="ORF">BO87DRAFT_312592</name>
</gene>
<keyword evidence="7" id="KW-1185">Reference proteome</keyword>
<dbReference type="EMBL" id="KZ821467">
    <property type="protein sequence ID" value="PYH32657.1"/>
    <property type="molecule type" value="Genomic_DNA"/>
</dbReference>
<feature type="domain" description="tRNA (32-2'-O)-methyltransferase regulator THADA-like C-terminal TPR repeats region" evidence="5">
    <location>
        <begin position="922"/>
        <end position="1076"/>
    </location>
</feature>
<accession>A0A318YG56</accession>
<dbReference type="OrthoDB" id="289314at2759"/>
<protein>
    <submittedName>
        <fullName evidence="6">HEAT repeat protein</fullName>
    </submittedName>
</protein>
<sequence>MEQVSRNIELLPEETLVRIGKGPLVKFTNSCEDIEKVSRVFQSLLKTYSTASLSHPHTTAACNAISAFLDAARTSTREGTRQLARSDETWLSVFEVFMTRYKDVKPKPMKQVLESLVALLAKTRQEIDRSALRQKIVEATIPSIVLGEPRARLKASFASLEMLLRKSAITPLELVSLTDQWLVDHYEQWTALFKEDCKALSIDFSQYLQKGSGRETYQIAAQILVLGMLARATKAELAASSGDTLAAFLQRVKASPDAQDLKSVWVAPVRHVSLRNLDNLEYMSNYVLQPSFATDPAGFKSFIERLPLSSLLAGDMSDAPLAEFMLLFASLQIAKKIGLIHEDHYIPKAGASDENVLVLKSETIGQFLFHRDITIRIATLSLLITAPSTTRPVSSATMNAILSGLPSMHTESDSYSRGEILSLIRKLIIRLKGGLLEDQDGLTEQKAPANKKQQPKLARNDTTTRACMQHYVDFLKADLRPTASYPRHVSALKTLILLLQSGLDSRLKPSDGVKTKWLCNVEVYEPTLLRLLVDLLLDPFEEVRATSLYILNLFPREVLFDNDKQAGVPQIIEGLAKAEQLASNTSRADFADTVARLYHILFRAAAVDGASDAARWWENKSMVVDTLLKKLEQKLSLAGGLFNSSMRDAPLHGYVSALRYIVATPNFYSFVSSKESSYENWKAIHLRIVQVCDKIWNEVKPVLCIDSPEGHTDEPIEELGVGPKDILSYSWRALRESSLLLHASLSNKTYGPQGESGLTVEHFEKIGTLSFIQLAELRHRGAFSTVSQTFATCCQRCGQSTSEEIFALPSRWYQEAKKIIFESASKLTRRSAGLPALIVGILSSKPGGPLFQTVINELHEISHLPAEHDKSRQDVPLPQVHAMNCLKDIFTNNKLGPHTEPFIMPALRLSAERLGSPIWALRNSGLMLFRALLTRMCRTGTGLGFGGASGSEPGARVSFQKYPGLFELLPTLLSPSDQSNANDGDNAMVTERVFPALELIAEKVPNVTGVDDDVLRGLVREQFKSPVWGIREHAARVYASLLNRSDVLTSIKALLNDKRDTKTQDYLHGEALCIKYSLRRYASSSLSFWNEHVDEVLSTLKDVFAASFPFAESPFVASILLEVLGDVIEKCIESGAEGQMASTLNYLCEAYSFAAIREFLFDSSHPSWKTLSTTRAPSLLRRAISWVTVLQMFITNKLSEVEPLLGDISRFDPNAGQWLLERIQEIIGERVQYRRALIDLYYTVILGAYPEEVKAVAITCLASALSFVLDFHNDTVSQTDLSWASLEKHLKHASTEHIWNRDRSDAELVLEGCLLALKTISGGQSSELNILEWATRLQSAMQEETEFTTRLAAVSSVTAFARILRPAGSSPRTDSVLLEIYLVLYDMLNDDDEELRDLAASTASWVLSCSSVSPTKAVALSPLNASELLSKFIAENYASSRLLCQRSMAYIADQEPRLSSATPKFVSFLSRLSELRKESTILFEEEKQNLFIDEVREVDVWSARLRQLNESSYDESSLNALFSWVSNGLASLEEILAKETERDGLLGWASKPETFTLGVRVFSVAGAVISNDSAASRLLSQEQIALLKEKLQALLTSGEESLLHDDWVSRIQAALELS</sequence>
<keyword evidence="2" id="KW-0819">tRNA processing</keyword>
<feature type="domain" description="tRNA (32-2'-O)-methyltransferase regulator THADA-like TPR repeats region" evidence="4">
    <location>
        <begin position="264"/>
        <end position="544"/>
    </location>
</feature>
<dbReference type="InterPro" id="IPR011989">
    <property type="entry name" value="ARM-like"/>
</dbReference>
<dbReference type="GO" id="GO:0005829">
    <property type="term" value="C:cytosol"/>
    <property type="evidence" value="ECO:0007669"/>
    <property type="project" value="TreeGrafter"/>
</dbReference>
<reference evidence="6" key="1">
    <citation type="submission" date="2016-12" db="EMBL/GenBank/DDBJ databases">
        <title>The genomes of Aspergillus section Nigri reveals drivers in fungal speciation.</title>
        <authorList>
            <consortium name="DOE Joint Genome Institute"/>
            <person name="Vesth T.C."/>
            <person name="Nybo J."/>
            <person name="Theobald S."/>
            <person name="Brandl J."/>
            <person name="Frisvad J.C."/>
            <person name="Nielsen K.F."/>
            <person name="Lyhne E.K."/>
            <person name="Kogle M.E."/>
            <person name="Kuo A."/>
            <person name="Riley R."/>
            <person name="Clum A."/>
            <person name="Nolan M."/>
            <person name="Lipzen A."/>
            <person name="Salamov A."/>
            <person name="Henrissat B."/>
            <person name="Wiebenga A."/>
            <person name="De Vries R.P."/>
            <person name="Grigoriev I.V."/>
            <person name="Mortensen U.H."/>
            <person name="Andersen M.R."/>
            <person name="Baker S.E."/>
        </authorList>
    </citation>
    <scope>NUCLEOTIDE SEQUENCE [LARGE SCALE GENOMIC DNA]</scope>
    <source>
        <strain evidence="6">CBS 115656</strain>
    </source>
</reference>
<dbReference type="GeneID" id="37122042"/>
<dbReference type="InterPro" id="IPR056843">
    <property type="entry name" value="THADA-like_TPR"/>
</dbReference>
<dbReference type="PANTHER" id="PTHR14387:SF0">
    <property type="entry name" value="DUF2428 DOMAIN-CONTAINING PROTEIN"/>
    <property type="match status" value="1"/>
</dbReference>
<dbReference type="Pfam" id="PF25151">
    <property type="entry name" value="TPR_Trm732_C"/>
    <property type="match status" value="1"/>
</dbReference>
<proteinExistence type="inferred from homology"/>
<organism evidence="6 7">
    <name type="scientific">Aspergillus neoniger (strain CBS 115656)</name>
    <dbReference type="NCBI Taxonomy" id="1448310"/>
    <lineage>
        <taxon>Eukaryota</taxon>
        <taxon>Fungi</taxon>
        <taxon>Dikarya</taxon>
        <taxon>Ascomycota</taxon>
        <taxon>Pezizomycotina</taxon>
        <taxon>Eurotiomycetes</taxon>
        <taxon>Eurotiomycetidae</taxon>
        <taxon>Eurotiales</taxon>
        <taxon>Aspergillaceae</taxon>
        <taxon>Aspergillus</taxon>
        <taxon>Aspergillus subgen. Circumdati</taxon>
    </lineage>
</organism>
<dbReference type="Pfam" id="PF25150">
    <property type="entry name" value="TPR_Trm732"/>
    <property type="match status" value="1"/>
</dbReference>